<keyword evidence="2" id="KW-1185">Reference proteome</keyword>
<evidence type="ECO:0008006" key="3">
    <source>
        <dbReference type="Google" id="ProtNLM"/>
    </source>
</evidence>
<reference evidence="1" key="1">
    <citation type="submission" date="2016-06" db="EMBL/GenBank/DDBJ databases">
        <authorList>
            <person name="Van Tyne D."/>
        </authorList>
    </citation>
    <scope>NUCLEOTIDE SEQUENCE</scope>
    <source>
        <strain evidence="1">JM9A</strain>
    </source>
</reference>
<name>A0ABV0F5C3_9ENTE</name>
<evidence type="ECO:0000313" key="1">
    <source>
        <dbReference type="EMBL" id="MEO1783258.1"/>
    </source>
</evidence>
<proteinExistence type="predicted"/>
<evidence type="ECO:0000313" key="2">
    <source>
        <dbReference type="Proteomes" id="UP001429357"/>
    </source>
</evidence>
<reference evidence="1" key="2">
    <citation type="submission" date="2024-02" db="EMBL/GenBank/DDBJ databases">
        <title>The Genome Sequence of Enterococcus diestrammenae JM9A.</title>
        <authorList>
            <person name="Earl A."/>
            <person name="Manson A."/>
            <person name="Gilmore M."/>
            <person name="Sanders J."/>
            <person name="Shea T."/>
            <person name="Howe W."/>
            <person name="Livny J."/>
            <person name="Cuomo C."/>
            <person name="Neafsey D."/>
            <person name="Birren B."/>
        </authorList>
    </citation>
    <scope>NUCLEOTIDE SEQUENCE</scope>
    <source>
        <strain evidence="1">JM9A</strain>
    </source>
</reference>
<comment type="caution">
    <text evidence="1">The sequence shown here is derived from an EMBL/GenBank/DDBJ whole genome shotgun (WGS) entry which is preliminary data.</text>
</comment>
<gene>
    <name evidence="1" type="ORF">BAU18_002877</name>
</gene>
<dbReference type="Proteomes" id="UP001429357">
    <property type="component" value="Unassembled WGS sequence"/>
</dbReference>
<sequence>MTYTDYLTYLKAKHREFANDFPGYSKQRIGLIVQRYEYNHGRQMDYATECRVWRDYFDWICERWS</sequence>
<organism evidence="1 2">
    <name type="scientific">Enterococcus diestrammenae</name>
    <dbReference type="NCBI Taxonomy" id="1155073"/>
    <lineage>
        <taxon>Bacteria</taxon>
        <taxon>Bacillati</taxon>
        <taxon>Bacillota</taxon>
        <taxon>Bacilli</taxon>
        <taxon>Lactobacillales</taxon>
        <taxon>Enterococcaceae</taxon>
        <taxon>Enterococcus</taxon>
    </lineage>
</organism>
<accession>A0ABV0F5C3</accession>
<protein>
    <recommendedName>
        <fullName evidence="3">YozE SAM-like domain-containing protein</fullName>
    </recommendedName>
</protein>
<dbReference type="EMBL" id="MAEI02000001">
    <property type="protein sequence ID" value="MEO1783258.1"/>
    <property type="molecule type" value="Genomic_DNA"/>
</dbReference>